<feature type="transmembrane region" description="Helical" evidence="1">
    <location>
        <begin position="243"/>
        <end position="276"/>
    </location>
</feature>
<gene>
    <name evidence="3" type="ORF">KMW28_08780</name>
</gene>
<feature type="transmembrane region" description="Helical" evidence="1">
    <location>
        <begin position="323"/>
        <end position="345"/>
    </location>
</feature>
<dbReference type="InterPro" id="IPR002656">
    <property type="entry name" value="Acyl_transf_3_dom"/>
</dbReference>
<dbReference type="Pfam" id="PF01757">
    <property type="entry name" value="Acyl_transf_3"/>
    <property type="match status" value="1"/>
</dbReference>
<sequence length="352" mass="41322">MKQSILFSKNDTLQIKGIGILLIVLHNFFHWVQPSTGENEFFFDILFFKNYATLLIDYPEQFVNLSFSFFGHYGVQLFIFISGYGLSTSYSIKTSTYFAFIKHRLLKVYPPFLIGVFVLCLYTFFLNKKVLSIQWGLSIIYKLLSIHIFLPEEALSINGPWWFFGLIIHFYFIFIPLQRLINRYGISGFLGINFSAYLLIFLLLEPLLEHKIYVMANVIGHLPEFTLGIFIASRKVISIRKSWFFIALITFSLGNIFFVFYPFTFLSIIIIFLFLFQYRGSILNWMKALIEFFGDYSLFIFVLHGFFRNIFIPLTIEKSILEVIGFALAYLFFVTILSVVCQKIYNYLKTIL</sequence>
<feature type="transmembrane region" description="Helical" evidence="1">
    <location>
        <begin position="12"/>
        <end position="32"/>
    </location>
</feature>
<feature type="transmembrane region" description="Helical" evidence="1">
    <location>
        <begin position="184"/>
        <end position="204"/>
    </location>
</feature>
<organism evidence="3 4">
    <name type="scientific">Flammeovirga yaeyamensis</name>
    <dbReference type="NCBI Taxonomy" id="367791"/>
    <lineage>
        <taxon>Bacteria</taxon>
        <taxon>Pseudomonadati</taxon>
        <taxon>Bacteroidota</taxon>
        <taxon>Cytophagia</taxon>
        <taxon>Cytophagales</taxon>
        <taxon>Flammeovirgaceae</taxon>
        <taxon>Flammeovirga</taxon>
    </lineage>
</organism>
<accession>A0AAX1N8U7</accession>
<evidence type="ECO:0000313" key="3">
    <source>
        <dbReference type="EMBL" id="QWG03662.1"/>
    </source>
</evidence>
<keyword evidence="3" id="KW-0808">Transferase</keyword>
<keyword evidence="1" id="KW-0472">Membrane</keyword>
<evidence type="ECO:0000259" key="2">
    <source>
        <dbReference type="Pfam" id="PF01757"/>
    </source>
</evidence>
<feature type="domain" description="Acyltransferase 3" evidence="2">
    <location>
        <begin position="15"/>
        <end position="341"/>
    </location>
</feature>
<dbReference type="GO" id="GO:0016747">
    <property type="term" value="F:acyltransferase activity, transferring groups other than amino-acyl groups"/>
    <property type="evidence" value="ECO:0007669"/>
    <property type="project" value="InterPro"/>
</dbReference>
<name>A0AAX1N8U7_9BACT</name>
<keyword evidence="3" id="KW-0012">Acyltransferase</keyword>
<feature type="transmembrane region" description="Helical" evidence="1">
    <location>
        <begin position="210"/>
        <end position="231"/>
    </location>
</feature>
<keyword evidence="1" id="KW-1133">Transmembrane helix</keyword>
<feature type="transmembrane region" description="Helical" evidence="1">
    <location>
        <begin position="159"/>
        <end position="177"/>
    </location>
</feature>
<reference evidence="3 4" key="1">
    <citation type="submission" date="2021-05" db="EMBL/GenBank/DDBJ databases">
        <title>Comparative genomic studies on the polysaccharide-degrading batcterial strains of the Flammeovirga genus.</title>
        <authorList>
            <person name="Zewei F."/>
            <person name="Zheng Z."/>
            <person name="Yu L."/>
            <person name="Ruyue G."/>
            <person name="Yanhong M."/>
            <person name="Yuanyuan C."/>
            <person name="Jingyan G."/>
            <person name="Wenjun H."/>
        </authorList>
    </citation>
    <scope>NUCLEOTIDE SEQUENCE [LARGE SCALE GENOMIC DNA]</scope>
    <source>
        <strain evidence="3 4">NBRC:100898</strain>
    </source>
</reference>
<dbReference type="AlphaFoldDB" id="A0AAX1N8U7"/>
<evidence type="ECO:0000313" key="4">
    <source>
        <dbReference type="Proteomes" id="UP000678679"/>
    </source>
</evidence>
<dbReference type="RefSeq" id="WP_169664551.1">
    <property type="nucleotide sequence ID" value="NZ_CP076132.1"/>
</dbReference>
<keyword evidence="4" id="KW-1185">Reference proteome</keyword>
<dbReference type="EMBL" id="CP076132">
    <property type="protein sequence ID" value="QWG03662.1"/>
    <property type="molecule type" value="Genomic_DNA"/>
</dbReference>
<feature type="transmembrane region" description="Helical" evidence="1">
    <location>
        <begin position="108"/>
        <end position="125"/>
    </location>
</feature>
<evidence type="ECO:0000256" key="1">
    <source>
        <dbReference type="SAM" id="Phobius"/>
    </source>
</evidence>
<protein>
    <submittedName>
        <fullName evidence="3">Acyltransferase family protein</fullName>
    </submittedName>
</protein>
<feature type="transmembrane region" description="Helical" evidence="1">
    <location>
        <begin position="67"/>
        <end position="87"/>
    </location>
</feature>
<keyword evidence="1" id="KW-0812">Transmembrane</keyword>
<feature type="transmembrane region" description="Helical" evidence="1">
    <location>
        <begin position="296"/>
        <end position="316"/>
    </location>
</feature>
<dbReference type="Proteomes" id="UP000678679">
    <property type="component" value="Chromosome 1"/>
</dbReference>
<dbReference type="KEGG" id="fya:KMW28_08780"/>
<proteinExistence type="predicted"/>